<dbReference type="PANTHER" id="PTHR46638">
    <property type="entry name" value="CORRINOID ADENOSYLTRANSFERASE"/>
    <property type="match status" value="1"/>
</dbReference>
<proteinExistence type="inferred from homology"/>
<gene>
    <name evidence="10" type="ORF">MBAV_004616</name>
</gene>
<comment type="catalytic activity">
    <reaction evidence="9">
        <text>2 cob(II)alamin + reduced [electron-transfer flavoprotein] + 2 ATP = 2 adenosylcob(III)alamin + 2 triphosphate + oxidized [electron-transfer flavoprotein] + 3 H(+)</text>
        <dbReference type="Rhea" id="RHEA:28671"/>
        <dbReference type="Rhea" id="RHEA-COMP:10685"/>
        <dbReference type="Rhea" id="RHEA-COMP:10686"/>
        <dbReference type="ChEBI" id="CHEBI:15378"/>
        <dbReference type="ChEBI" id="CHEBI:16304"/>
        <dbReference type="ChEBI" id="CHEBI:18036"/>
        <dbReference type="ChEBI" id="CHEBI:18408"/>
        <dbReference type="ChEBI" id="CHEBI:30616"/>
        <dbReference type="ChEBI" id="CHEBI:57692"/>
        <dbReference type="ChEBI" id="CHEBI:58307"/>
        <dbReference type="EC" id="2.5.1.17"/>
    </reaction>
</comment>
<dbReference type="InterPro" id="IPR003724">
    <property type="entry name" value="CblAdoTrfase_CobA"/>
</dbReference>
<dbReference type="EMBL" id="LACI01001995">
    <property type="protein sequence ID" value="KJU83188.1"/>
    <property type="molecule type" value="Genomic_DNA"/>
</dbReference>
<name>A0A0F3GR44_9BACT</name>
<dbReference type="Proteomes" id="UP000033423">
    <property type="component" value="Unassembled WGS sequence"/>
</dbReference>
<dbReference type="PANTHER" id="PTHR46638:SF1">
    <property type="entry name" value="CORRINOID ADENOSYLTRANSFERASE"/>
    <property type="match status" value="1"/>
</dbReference>
<dbReference type="PIRSF" id="PIRSF015617">
    <property type="entry name" value="Adensltrnsf_CobA"/>
    <property type="match status" value="1"/>
</dbReference>
<dbReference type="GO" id="GO:0008817">
    <property type="term" value="F:corrinoid adenosyltransferase activity"/>
    <property type="evidence" value="ECO:0007669"/>
    <property type="project" value="UniProtKB-EC"/>
</dbReference>
<evidence type="ECO:0000256" key="7">
    <source>
        <dbReference type="ARBA" id="ARBA00033354"/>
    </source>
</evidence>
<evidence type="ECO:0000256" key="1">
    <source>
        <dbReference type="ARBA" id="ARBA00005121"/>
    </source>
</evidence>
<dbReference type="Pfam" id="PF02572">
    <property type="entry name" value="CobA_CobO_BtuR"/>
    <property type="match status" value="1"/>
</dbReference>
<keyword evidence="10" id="KW-0808">Transferase</keyword>
<evidence type="ECO:0000256" key="3">
    <source>
        <dbReference type="ARBA" id="ARBA00012454"/>
    </source>
</evidence>
<evidence type="ECO:0000256" key="4">
    <source>
        <dbReference type="ARBA" id="ARBA00024929"/>
    </source>
</evidence>
<accession>A0A0F3GR44</accession>
<dbReference type="NCBIfam" id="TIGR00708">
    <property type="entry name" value="cobA"/>
    <property type="match status" value="1"/>
</dbReference>
<comment type="similarity">
    <text evidence="2">Belongs to the Cob(I)alamin adenosyltransferase family.</text>
</comment>
<reference evidence="10 11" key="1">
    <citation type="submission" date="2015-02" db="EMBL/GenBank/DDBJ databases">
        <title>Single-cell genomics of uncultivated deep-branching MTB reveals a conserved set of magnetosome genes.</title>
        <authorList>
            <person name="Kolinko S."/>
            <person name="Richter M."/>
            <person name="Glockner F.O."/>
            <person name="Brachmann A."/>
            <person name="Schuler D."/>
        </authorList>
    </citation>
    <scope>NUCLEOTIDE SEQUENCE [LARGE SCALE GENOMIC DNA]</scope>
    <source>
        <strain evidence="10">TM-1</strain>
    </source>
</reference>
<dbReference type="EC" id="2.5.1.17" evidence="3"/>
<evidence type="ECO:0000313" key="10">
    <source>
        <dbReference type="EMBL" id="KJU83188.1"/>
    </source>
</evidence>
<dbReference type="AlphaFoldDB" id="A0A0F3GR44"/>
<dbReference type="GO" id="GO:0009236">
    <property type="term" value="P:cobalamin biosynthetic process"/>
    <property type="evidence" value="ECO:0007669"/>
    <property type="project" value="InterPro"/>
</dbReference>
<evidence type="ECO:0000256" key="9">
    <source>
        <dbReference type="ARBA" id="ARBA00048692"/>
    </source>
</evidence>
<evidence type="ECO:0000256" key="5">
    <source>
        <dbReference type="ARBA" id="ARBA00031529"/>
    </source>
</evidence>
<evidence type="ECO:0000256" key="8">
    <source>
        <dbReference type="ARBA" id="ARBA00048555"/>
    </source>
</evidence>
<dbReference type="Gene3D" id="3.40.50.300">
    <property type="entry name" value="P-loop containing nucleotide triphosphate hydrolases"/>
    <property type="match status" value="1"/>
</dbReference>
<evidence type="ECO:0000256" key="6">
    <source>
        <dbReference type="ARBA" id="ARBA00033334"/>
    </source>
</evidence>
<dbReference type="GO" id="GO:0005524">
    <property type="term" value="F:ATP binding"/>
    <property type="evidence" value="ECO:0007669"/>
    <property type="project" value="InterPro"/>
</dbReference>
<evidence type="ECO:0000256" key="2">
    <source>
        <dbReference type="ARBA" id="ARBA00007487"/>
    </source>
</evidence>
<evidence type="ECO:0000313" key="11">
    <source>
        <dbReference type="Proteomes" id="UP000033423"/>
    </source>
</evidence>
<dbReference type="NCBIfam" id="NF004637">
    <property type="entry name" value="PRK05986.1"/>
    <property type="match status" value="1"/>
</dbReference>
<organism evidence="10 11">
    <name type="scientific">Candidatus Magnetobacterium bavaricum</name>
    <dbReference type="NCBI Taxonomy" id="29290"/>
    <lineage>
        <taxon>Bacteria</taxon>
        <taxon>Pseudomonadati</taxon>
        <taxon>Nitrospirota</taxon>
        <taxon>Thermodesulfovibrionia</taxon>
        <taxon>Thermodesulfovibrionales</taxon>
        <taxon>Candidatus Magnetobacteriaceae</taxon>
        <taxon>Candidatus Magnetobacterium</taxon>
    </lineage>
</organism>
<comment type="catalytic activity">
    <reaction evidence="8">
        <text>2 cob(II)yrinate a,c diamide + reduced [electron-transfer flavoprotein] + 2 ATP = 2 adenosylcob(III)yrinate a,c-diamide + 2 triphosphate + oxidized [electron-transfer flavoprotein] + 3 H(+)</text>
        <dbReference type="Rhea" id="RHEA:11528"/>
        <dbReference type="Rhea" id="RHEA-COMP:10685"/>
        <dbReference type="Rhea" id="RHEA-COMP:10686"/>
        <dbReference type="ChEBI" id="CHEBI:15378"/>
        <dbReference type="ChEBI" id="CHEBI:18036"/>
        <dbReference type="ChEBI" id="CHEBI:30616"/>
        <dbReference type="ChEBI" id="CHEBI:57692"/>
        <dbReference type="ChEBI" id="CHEBI:58307"/>
        <dbReference type="ChEBI" id="CHEBI:58503"/>
        <dbReference type="ChEBI" id="CHEBI:58537"/>
        <dbReference type="EC" id="2.5.1.17"/>
    </reaction>
</comment>
<comment type="caution">
    <text evidence="10">The sequence shown here is derived from an EMBL/GenBank/DDBJ whole genome shotgun (WGS) entry which is preliminary data.</text>
</comment>
<keyword evidence="11" id="KW-1185">Reference proteome</keyword>
<comment type="pathway">
    <text evidence="1">Cofactor biosynthesis; adenosylcobalamin biosynthesis; adenosylcobalamin from cob(II)yrinate a,c-diamide: step 2/7.</text>
</comment>
<dbReference type="InterPro" id="IPR027417">
    <property type="entry name" value="P-loop_NTPase"/>
</dbReference>
<dbReference type="PATRIC" id="fig|29290.4.peg.6122"/>
<comment type="function">
    <text evidence="4">Required for both de novo synthesis of the corrin ring for the assimilation of exogenous corrinoids. Participates in the adenosylation of a variety of incomplete and complete corrinoids.</text>
</comment>
<dbReference type="CDD" id="cd00561">
    <property type="entry name" value="CobA_ACA"/>
    <property type="match status" value="1"/>
</dbReference>
<protein>
    <recommendedName>
        <fullName evidence="3">corrinoid adenosyltransferase</fullName>
        <ecNumber evidence="3">2.5.1.17</ecNumber>
    </recommendedName>
    <alternativeName>
        <fullName evidence="5">Cob(II)alamin adenosyltransferase</fullName>
    </alternativeName>
    <alternativeName>
        <fullName evidence="7">Cob(II)yrinic acid a,c-diamide adenosyltransferase</fullName>
    </alternativeName>
    <alternativeName>
        <fullName evidence="6">Cobinamide/cobalamin adenosyltransferase</fullName>
    </alternativeName>
</protein>
<dbReference type="SUPFAM" id="SSF52540">
    <property type="entry name" value="P-loop containing nucleoside triphosphate hydrolases"/>
    <property type="match status" value="1"/>
</dbReference>
<sequence length="179" mass="19261">MRPGTIKKLFNGYVQIYTGNGKGKTTAAVGLAVRAAGCGLRVFFGQFIKSLHSGELHFLQKLDGLVDVQQYGRGFIRGTPGAEDIDAALKGLSQAQAAVLSATYQVVILDEINVALTLGLLDLHEVVGMIQGRPQSVELVLTGRGAAQKVIELADLVTEFKEIKHYFTKGVTARQGIEY</sequence>